<keyword evidence="3" id="KW-1185">Reference proteome</keyword>
<dbReference type="InterPro" id="IPR010982">
    <property type="entry name" value="Lambda_DNA-bd_dom_sf"/>
</dbReference>
<dbReference type="AlphaFoldDB" id="A0A7W6CFG1"/>
<evidence type="ECO:0000313" key="3">
    <source>
        <dbReference type="Proteomes" id="UP000565286"/>
    </source>
</evidence>
<sequence length="138" mass="15138">MKNNEKRLPQAADIEVGRRIRVRRKALGMSQTSLGETVGVTFQQIQKYENAKNRVGAGRLSKIAAALDVPVSYFFDQENDPAEINETNVAPHTVATFVTSAEGRLLNQAFDRIDDLAVRKKIAAMVVAIADGEPNPSE</sequence>
<dbReference type="Pfam" id="PF01381">
    <property type="entry name" value="HTH_3"/>
    <property type="match status" value="1"/>
</dbReference>
<accession>A0A7W6CFG1</accession>
<name>A0A7W6CFG1_9HYPH</name>
<evidence type="ECO:0000313" key="2">
    <source>
        <dbReference type="EMBL" id="MBB3948449.1"/>
    </source>
</evidence>
<comment type="caution">
    <text evidence="2">The sequence shown here is derived from an EMBL/GenBank/DDBJ whole genome shotgun (WGS) entry which is preliminary data.</text>
</comment>
<proteinExistence type="predicted"/>
<evidence type="ECO:0000259" key="1">
    <source>
        <dbReference type="PROSITE" id="PS50943"/>
    </source>
</evidence>
<dbReference type="SUPFAM" id="SSF47413">
    <property type="entry name" value="lambda repressor-like DNA-binding domains"/>
    <property type="match status" value="1"/>
</dbReference>
<dbReference type="EMBL" id="JACIDV010000018">
    <property type="protein sequence ID" value="MBB3948449.1"/>
    <property type="molecule type" value="Genomic_DNA"/>
</dbReference>
<dbReference type="PROSITE" id="PS50943">
    <property type="entry name" value="HTH_CROC1"/>
    <property type="match status" value="1"/>
</dbReference>
<protein>
    <submittedName>
        <fullName evidence="2">Transcriptional regulator with XRE-family HTH domain</fullName>
    </submittedName>
</protein>
<reference evidence="2 3" key="1">
    <citation type="submission" date="2020-08" db="EMBL/GenBank/DDBJ databases">
        <title>Genomic Encyclopedia of Type Strains, Phase IV (KMG-IV): sequencing the most valuable type-strain genomes for metagenomic binning, comparative biology and taxonomic classification.</title>
        <authorList>
            <person name="Goeker M."/>
        </authorList>
    </citation>
    <scope>NUCLEOTIDE SEQUENCE [LARGE SCALE GENOMIC DNA]</scope>
    <source>
        <strain evidence="2 3">DSM 26438</strain>
    </source>
</reference>
<dbReference type="CDD" id="cd00093">
    <property type="entry name" value="HTH_XRE"/>
    <property type="match status" value="1"/>
</dbReference>
<organism evidence="2 3">
    <name type="scientific">Rhizobium skierniewicense</name>
    <dbReference type="NCBI Taxonomy" id="984260"/>
    <lineage>
        <taxon>Bacteria</taxon>
        <taxon>Pseudomonadati</taxon>
        <taxon>Pseudomonadota</taxon>
        <taxon>Alphaproteobacteria</taxon>
        <taxon>Hyphomicrobiales</taxon>
        <taxon>Rhizobiaceae</taxon>
        <taxon>Rhizobium/Agrobacterium group</taxon>
        <taxon>Rhizobium</taxon>
    </lineage>
</organism>
<dbReference type="Proteomes" id="UP000565286">
    <property type="component" value="Unassembled WGS sequence"/>
</dbReference>
<dbReference type="RefSeq" id="WP_183897777.1">
    <property type="nucleotide sequence ID" value="NZ_JACIDV010000018.1"/>
</dbReference>
<feature type="domain" description="HTH cro/C1-type" evidence="1">
    <location>
        <begin position="20"/>
        <end position="74"/>
    </location>
</feature>
<dbReference type="GO" id="GO:0003677">
    <property type="term" value="F:DNA binding"/>
    <property type="evidence" value="ECO:0007669"/>
    <property type="project" value="InterPro"/>
</dbReference>
<dbReference type="Gene3D" id="1.10.260.40">
    <property type="entry name" value="lambda repressor-like DNA-binding domains"/>
    <property type="match status" value="1"/>
</dbReference>
<dbReference type="InterPro" id="IPR001387">
    <property type="entry name" value="Cro/C1-type_HTH"/>
</dbReference>
<dbReference type="SMART" id="SM00530">
    <property type="entry name" value="HTH_XRE"/>
    <property type="match status" value="1"/>
</dbReference>
<gene>
    <name evidence="2" type="ORF">GGQ73_004436</name>
</gene>